<keyword evidence="3" id="KW-1185">Reference proteome</keyword>
<dbReference type="RefSeq" id="WP_212219073.1">
    <property type="nucleotide sequence ID" value="NZ_JAGUCO010000027.1"/>
</dbReference>
<protein>
    <submittedName>
        <fullName evidence="2">Uncharacterized protein</fullName>
    </submittedName>
</protein>
<organism evidence="2 3">
    <name type="scientific">Carboxylicivirga linearis</name>
    <dbReference type="NCBI Taxonomy" id="1628157"/>
    <lineage>
        <taxon>Bacteria</taxon>
        <taxon>Pseudomonadati</taxon>
        <taxon>Bacteroidota</taxon>
        <taxon>Bacteroidia</taxon>
        <taxon>Marinilabiliales</taxon>
        <taxon>Marinilabiliaceae</taxon>
        <taxon>Carboxylicivirga</taxon>
    </lineage>
</organism>
<name>A0ABS5K201_9BACT</name>
<dbReference type="Proteomes" id="UP000708576">
    <property type="component" value="Unassembled WGS sequence"/>
</dbReference>
<gene>
    <name evidence="2" type="ORF">KEM10_20625</name>
</gene>
<keyword evidence="1" id="KW-0472">Membrane</keyword>
<evidence type="ECO:0000313" key="2">
    <source>
        <dbReference type="EMBL" id="MBS2100704.1"/>
    </source>
</evidence>
<reference evidence="2 3" key="1">
    <citation type="journal article" date="2015" name="Int. J. Syst. Evol. Microbiol.">
        <title>Carboxylicivirga linearis sp. nov., isolated from a sea cucumber culture pond.</title>
        <authorList>
            <person name="Wang F.Q."/>
            <person name="Zhou Y.X."/>
            <person name="Lin X.Z."/>
            <person name="Chen G.J."/>
            <person name="Du Z.J."/>
        </authorList>
    </citation>
    <scope>NUCLEOTIDE SEQUENCE [LARGE SCALE GENOMIC DNA]</scope>
    <source>
        <strain evidence="2 3">FB218</strain>
    </source>
</reference>
<dbReference type="EMBL" id="JAGUCO010000027">
    <property type="protein sequence ID" value="MBS2100704.1"/>
    <property type="molecule type" value="Genomic_DNA"/>
</dbReference>
<evidence type="ECO:0000256" key="1">
    <source>
        <dbReference type="SAM" id="Phobius"/>
    </source>
</evidence>
<evidence type="ECO:0000313" key="3">
    <source>
        <dbReference type="Proteomes" id="UP000708576"/>
    </source>
</evidence>
<comment type="caution">
    <text evidence="2">The sequence shown here is derived from an EMBL/GenBank/DDBJ whole genome shotgun (WGS) entry which is preliminary data.</text>
</comment>
<keyword evidence="1" id="KW-1133">Transmembrane helix</keyword>
<keyword evidence="1" id="KW-0812">Transmembrane</keyword>
<sequence>MKKTITFRSFMMAAFVAIIMAVALGVVIAPELSAVLHASPGMVVLGTFAFLLLVSFIPLPNGVALAAVYQEVWTGAVKEELTNAENATFLDGIEDYSRYVAGVGDEMQVIHLVYMGVQPDVLINNTTYPIDSQALDQEDIPISLDKYQTKVTPITDDELYALSYEKISVVKRKHARAIAIAKFKKSIHALAPSGNTTDMPVIVTTGDDDGTGRKKLTWGDLVTLKRKLDKLEIPKEGRRLVLCQDHLNDLLETSQTFKDQYYDATSGKVFNRLGFEFYDYVANPYYNSTTLAKLSFGATPVAGDYEASVFFSVARAAKATGWTKMYYSESSTDPDNQQNRVNFRHYFIVLPTQEDSRGAIVSAPAA</sequence>
<accession>A0ABS5K201</accession>
<feature type="transmembrane region" description="Helical" evidence="1">
    <location>
        <begin position="43"/>
        <end position="69"/>
    </location>
</feature>
<proteinExistence type="predicted"/>